<evidence type="ECO:0000313" key="1">
    <source>
        <dbReference type="EMBL" id="SHN29148.1"/>
    </source>
</evidence>
<reference evidence="1 2" key="1">
    <citation type="submission" date="2016-11" db="EMBL/GenBank/DDBJ databases">
        <authorList>
            <person name="Jaros S."/>
            <person name="Januszkiewicz K."/>
            <person name="Wedrychowicz H."/>
        </authorList>
    </citation>
    <scope>NUCLEOTIDE SEQUENCE [LARGE SCALE GENOMIC DNA]</scope>
    <source>
        <strain evidence="1 2">CGMCC 4.2025</strain>
    </source>
</reference>
<dbReference type="EMBL" id="FRBI01000033">
    <property type="protein sequence ID" value="SHN29148.1"/>
    <property type="molecule type" value="Genomic_DNA"/>
</dbReference>
<protein>
    <submittedName>
        <fullName evidence="1">Uncharacterized protein</fullName>
    </submittedName>
</protein>
<dbReference type="InterPro" id="IPR006311">
    <property type="entry name" value="TAT_signal"/>
</dbReference>
<gene>
    <name evidence="1" type="ORF">SAMN05216499_13314</name>
</gene>
<dbReference type="RefSeq" id="WP_143172627.1">
    <property type="nucleotide sequence ID" value="NZ_FRBI01000033.1"/>
</dbReference>
<sequence>MTERGDAQEPTPRFTRRHAMELLGTAGVGAAAGQLWNAAPASAAPLDEAAAVQPAAVPPTEAVDASALDSSGGVVYGSLEVEAVPGTVDPDLPVGRGNSLTQTGIAIASTYPADDVPTGQDGTGRLSLYSYQRAHTNGYGETVRNFLMRKDAKAMTAWYMPSSGYDTDRDAVNGAWSAVAWTGAHYEADDHSGLHAHWELEIPDANGALQGRFEAPFADQTTGKIGVDKTNLMTNLADFTVRTHGTDTTGADIQQALRLSGPAGWEKPIEFGNTTDGTAKRWKIRATNGAESGSNAGTDLEVQRYNDAGTAIDQPLRIIRSTGQVAVGGLSGTSAGLTVTRASTSPAVTVTSTTANGQAVLAVTADSASAAYQARMSSDTINRFRIGADGRMEWGSGTATRDVTLYRSSADTLRTDDSLRVDGNVYLSTTSLGGGSGVIAVANAKVVPNAAPSGGGVLFVQNGALKYVGSSGTVTTIAPA</sequence>
<evidence type="ECO:0000313" key="2">
    <source>
        <dbReference type="Proteomes" id="UP000184111"/>
    </source>
</evidence>
<dbReference type="STRING" id="310782.SAMN05216499_13314"/>
<keyword evidence="2" id="KW-1185">Reference proteome</keyword>
<dbReference type="AlphaFoldDB" id="A0A1M7QF14"/>
<dbReference type="Proteomes" id="UP000184111">
    <property type="component" value="Unassembled WGS sequence"/>
</dbReference>
<proteinExistence type="predicted"/>
<dbReference type="PROSITE" id="PS51318">
    <property type="entry name" value="TAT"/>
    <property type="match status" value="1"/>
</dbReference>
<dbReference type="OrthoDB" id="4332121at2"/>
<organism evidence="1 2">
    <name type="scientific">Actinacidiphila paucisporea</name>
    <dbReference type="NCBI Taxonomy" id="310782"/>
    <lineage>
        <taxon>Bacteria</taxon>
        <taxon>Bacillati</taxon>
        <taxon>Actinomycetota</taxon>
        <taxon>Actinomycetes</taxon>
        <taxon>Kitasatosporales</taxon>
        <taxon>Streptomycetaceae</taxon>
        <taxon>Actinacidiphila</taxon>
    </lineage>
</organism>
<accession>A0A1M7QF14</accession>
<name>A0A1M7QF14_9ACTN</name>